<dbReference type="Pfam" id="PF13707">
    <property type="entry name" value="RloB"/>
    <property type="match status" value="1"/>
</dbReference>
<dbReference type="AlphaFoldDB" id="A0A2P8IHX7"/>
<gene>
    <name evidence="1" type="ORF">B0I31_101276</name>
</gene>
<accession>A0A2P8IHX7</accession>
<organism evidence="1 2">
    <name type="scientific">Saccharothrix carnea</name>
    <dbReference type="NCBI Taxonomy" id="1280637"/>
    <lineage>
        <taxon>Bacteria</taxon>
        <taxon>Bacillati</taxon>
        <taxon>Actinomycetota</taxon>
        <taxon>Actinomycetes</taxon>
        <taxon>Pseudonocardiales</taxon>
        <taxon>Pseudonocardiaceae</taxon>
        <taxon>Saccharothrix</taxon>
    </lineage>
</organism>
<dbReference type="InterPro" id="IPR025591">
    <property type="entry name" value="RloB"/>
</dbReference>
<name>A0A2P8IHX7_SACCR</name>
<dbReference type="Proteomes" id="UP000241118">
    <property type="component" value="Unassembled WGS sequence"/>
</dbReference>
<proteinExistence type="predicted"/>
<dbReference type="RefSeq" id="WP_181319986.1">
    <property type="nucleotide sequence ID" value="NZ_PYAX01000001.1"/>
</dbReference>
<evidence type="ECO:0000313" key="1">
    <source>
        <dbReference type="EMBL" id="PSL58061.1"/>
    </source>
</evidence>
<protein>
    <submittedName>
        <fullName evidence="1">RloB-like protein</fullName>
    </submittedName>
</protein>
<reference evidence="1 2" key="1">
    <citation type="submission" date="2018-03" db="EMBL/GenBank/DDBJ databases">
        <title>Genomic Encyclopedia of Type Strains, Phase III (KMG-III): the genomes of soil and plant-associated and newly described type strains.</title>
        <authorList>
            <person name="Whitman W."/>
        </authorList>
    </citation>
    <scope>NUCLEOTIDE SEQUENCE [LARGE SCALE GENOMIC DNA]</scope>
    <source>
        <strain evidence="1 2">CGMCC 4.7097</strain>
    </source>
</reference>
<dbReference type="EMBL" id="PYAX01000001">
    <property type="protein sequence ID" value="PSL58061.1"/>
    <property type="molecule type" value="Genomic_DNA"/>
</dbReference>
<keyword evidence="2" id="KW-1185">Reference proteome</keyword>
<comment type="caution">
    <text evidence="1">The sequence shown here is derived from an EMBL/GenBank/DDBJ whole genome shotgun (WGS) entry which is preliminary data.</text>
</comment>
<evidence type="ECO:0000313" key="2">
    <source>
        <dbReference type="Proteomes" id="UP000241118"/>
    </source>
</evidence>
<sequence length="92" mass="9944">MPYETASPVLGRENVADVWCVVDVDNFDVAAAVEEADSAKVNLAVRNPCSELWLLLHFADHRAHLADYRAALLGPDNPATGVGRLVHSVLHA</sequence>